<dbReference type="HOGENOM" id="CLU_053431_0_0_1"/>
<dbReference type="Proteomes" id="UP000000600">
    <property type="component" value="Unassembled WGS sequence"/>
</dbReference>
<dbReference type="EMBL" id="CT868003">
    <property type="protein sequence ID" value="CAK59611.1"/>
    <property type="molecule type" value="Genomic_DNA"/>
</dbReference>
<keyword evidence="3" id="KW-1185">Reference proteome</keyword>
<accession>A0BM44</accession>
<evidence type="ECO:0000313" key="2">
    <source>
        <dbReference type="EMBL" id="CAK59611.1"/>
    </source>
</evidence>
<dbReference type="KEGG" id="ptm:GSPATT00030245001"/>
<protein>
    <submittedName>
        <fullName evidence="2">Uncharacterized protein</fullName>
    </submittedName>
</protein>
<feature type="compositionally biased region" description="Low complexity" evidence="1">
    <location>
        <begin position="293"/>
        <end position="314"/>
    </location>
</feature>
<organism evidence="2 3">
    <name type="scientific">Paramecium tetraurelia</name>
    <dbReference type="NCBI Taxonomy" id="5888"/>
    <lineage>
        <taxon>Eukaryota</taxon>
        <taxon>Sar</taxon>
        <taxon>Alveolata</taxon>
        <taxon>Ciliophora</taxon>
        <taxon>Intramacronucleata</taxon>
        <taxon>Oligohymenophorea</taxon>
        <taxon>Peniculida</taxon>
        <taxon>Parameciidae</taxon>
        <taxon>Paramecium</taxon>
    </lineage>
</organism>
<sequence>MIKKFKKLFQGQSEFESFLTKSSLARDNFVYKQEDVEILIPFLTDEQNITDFFKVYQEEDLQPYTVKMKMLITIHQVLNISEEFAQQFSKMNFAYFNKQYKSQSRPSSKPETFVFKQITNEVWLLDNLQIPFLQYLQKLALNVQEMKAYRNNHLRKPNLQTKSLVVECFKLENLVNHGLSLVPQLKTALSNFPHDFLLKKLACNLYCELRQFQRQLINSLSALLDSNSRASNIEIFEFFREVQMIEKKTMSYYMLHKLFDPARKLMPPLQLKIDLKSAKHLEQQALHEQQRITQQRQLRSQRNSRSNSTDSQQRASQGFISQRERRFMIYSRGKKQETIQEDIEMPTEEQQSASEQKKKLQNLEVGQVDVEHFEEENHENKENQENLENQEVYEDPNELDVSNNNSQMEQDDNSKGSGINERSSQKETNDVGKNQESTSQADQDENQDI</sequence>
<feature type="compositionally biased region" description="Polar residues" evidence="1">
    <location>
        <begin position="431"/>
        <end position="441"/>
    </location>
</feature>
<evidence type="ECO:0000256" key="1">
    <source>
        <dbReference type="SAM" id="MobiDB-lite"/>
    </source>
</evidence>
<proteinExistence type="predicted"/>
<gene>
    <name evidence="2" type="ORF">GSPATT00030245001</name>
</gene>
<name>A0BM44_PARTE</name>
<dbReference type="GeneID" id="5012793"/>
<feature type="region of interest" description="Disordered" evidence="1">
    <location>
        <begin position="287"/>
        <end position="359"/>
    </location>
</feature>
<dbReference type="OMA" id="QPYTVKM"/>
<dbReference type="OrthoDB" id="303635at2759"/>
<dbReference type="AlphaFoldDB" id="A0BM44"/>
<evidence type="ECO:0000313" key="3">
    <source>
        <dbReference type="Proteomes" id="UP000000600"/>
    </source>
</evidence>
<feature type="region of interest" description="Disordered" evidence="1">
    <location>
        <begin position="374"/>
        <end position="449"/>
    </location>
</feature>
<dbReference type="RefSeq" id="XP_001427009.1">
    <property type="nucleotide sequence ID" value="XM_001426972.1"/>
</dbReference>
<dbReference type="InParanoid" id="A0BM44"/>
<reference evidence="2 3" key="1">
    <citation type="journal article" date="2006" name="Nature">
        <title>Global trends of whole-genome duplications revealed by the ciliate Paramecium tetraurelia.</title>
        <authorList>
            <consortium name="Genoscope"/>
            <person name="Aury J.-M."/>
            <person name="Jaillon O."/>
            <person name="Duret L."/>
            <person name="Noel B."/>
            <person name="Jubin C."/>
            <person name="Porcel B.M."/>
            <person name="Segurens B."/>
            <person name="Daubin V."/>
            <person name="Anthouard V."/>
            <person name="Aiach N."/>
            <person name="Arnaiz O."/>
            <person name="Billaut A."/>
            <person name="Beisson J."/>
            <person name="Blanc I."/>
            <person name="Bouhouche K."/>
            <person name="Camara F."/>
            <person name="Duharcourt S."/>
            <person name="Guigo R."/>
            <person name="Gogendeau D."/>
            <person name="Katinka M."/>
            <person name="Keller A.-M."/>
            <person name="Kissmehl R."/>
            <person name="Klotz C."/>
            <person name="Koll F."/>
            <person name="Le Moue A."/>
            <person name="Lepere C."/>
            <person name="Malinsky S."/>
            <person name="Nowacki M."/>
            <person name="Nowak J.K."/>
            <person name="Plattner H."/>
            <person name="Poulain J."/>
            <person name="Ruiz F."/>
            <person name="Serrano V."/>
            <person name="Zagulski M."/>
            <person name="Dessen P."/>
            <person name="Betermier M."/>
            <person name="Weissenbach J."/>
            <person name="Scarpelli C."/>
            <person name="Schachter V."/>
            <person name="Sperling L."/>
            <person name="Meyer E."/>
            <person name="Cohen J."/>
            <person name="Wincker P."/>
        </authorList>
    </citation>
    <scope>NUCLEOTIDE SEQUENCE [LARGE SCALE GENOMIC DNA]</scope>
    <source>
        <strain evidence="2 3">Stock d4-2</strain>
    </source>
</reference>